<dbReference type="InterPro" id="IPR003597">
    <property type="entry name" value="Ig_C1-set"/>
</dbReference>
<feature type="chain" id="PRO_5044894888" description="Ig-like domain-containing protein" evidence="2">
    <location>
        <begin position="21"/>
        <end position="347"/>
    </location>
</feature>
<protein>
    <recommendedName>
        <fullName evidence="3">Ig-like domain-containing protein</fullName>
    </recommendedName>
</protein>
<evidence type="ECO:0000313" key="4">
    <source>
        <dbReference type="EMBL" id="KAL2102620.1"/>
    </source>
</evidence>
<feature type="domain" description="Ig-like" evidence="3">
    <location>
        <begin position="149"/>
        <end position="242"/>
    </location>
</feature>
<gene>
    <name evidence="4" type="ORF">ACEWY4_001788</name>
</gene>
<keyword evidence="5" id="KW-1185">Reference proteome</keyword>
<dbReference type="SMART" id="SM00407">
    <property type="entry name" value="IGc1"/>
    <property type="match status" value="3"/>
</dbReference>
<dbReference type="InterPro" id="IPR007110">
    <property type="entry name" value="Ig-like_dom"/>
</dbReference>
<dbReference type="InterPro" id="IPR013783">
    <property type="entry name" value="Ig-like_fold"/>
</dbReference>
<dbReference type="InterPro" id="IPR003599">
    <property type="entry name" value="Ig_sub"/>
</dbReference>
<feature type="domain" description="Ig-like" evidence="3">
    <location>
        <begin position="40"/>
        <end position="127"/>
    </location>
</feature>
<keyword evidence="2" id="KW-0732">Signal</keyword>
<dbReference type="Proteomes" id="UP001591681">
    <property type="component" value="Unassembled WGS sequence"/>
</dbReference>
<dbReference type="Gene3D" id="2.60.40.10">
    <property type="entry name" value="Immunoglobulins"/>
    <property type="match status" value="3"/>
</dbReference>
<organism evidence="4 5">
    <name type="scientific">Coilia grayii</name>
    <name type="common">Gray's grenadier anchovy</name>
    <dbReference type="NCBI Taxonomy" id="363190"/>
    <lineage>
        <taxon>Eukaryota</taxon>
        <taxon>Metazoa</taxon>
        <taxon>Chordata</taxon>
        <taxon>Craniata</taxon>
        <taxon>Vertebrata</taxon>
        <taxon>Euteleostomi</taxon>
        <taxon>Actinopterygii</taxon>
        <taxon>Neopterygii</taxon>
        <taxon>Teleostei</taxon>
        <taxon>Clupei</taxon>
        <taxon>Clupeiformes</taxon>
        <taxon>Clupeoidei</taxon>
        <taxon>Engraulidae</taxon>
        <taxon>Coilinae</taxon>
        <taxon>Coilia</taxon>
    </lineage>
</organism>
<dbReference type="EMBL" id="JBHFQA010000002">
    <property type="protein sequence ID" value="KAL2102620.1"/>
    <property type="molecule type" value="Genomic_DNA"/>
</dbReference>
<dbReference type="PROSITE" id="PS50835">
    <property type="entry name" value="IG_LIKE"/>
    <property type="match status" value="3"/>
</dbReference>
<feature type="signal peptide" evidence="2">
    <location>
        <begin position="1"/>
        <end position="20"/>
    </location>
</feature>
<proteinExistence type="predicted"/>
<dbReference type="InterPro" id="IPR050380">
    <property type="entry name" value="Immune_Resp_Modulators"/>
</dbReference>
<dbReference type="PANTHER" id="PTHR23411">
    <property type="entry name" value="TAPASIN"/>
    <property type="match status" value="1"/>
</dbReference>
<sequence length="347" mass="36967">MPAVTIVIWTLTCCITGSLGQWWTFGGGTRLSVQLNDAQPKLTVLPPSGVELKEGQTATLMCIAEDGFPSDWKLSWRVDGSSVSSGVTVTPGVLGKDGRYGWSSTLALSAEQWKKSLLVTCEANQGSQNPWWTFGGGTRLSVQLNDAQPKLTVLPPSGVELKEGQTATLMCIAEDGFPSDWKLSWRVDGSSVSSGVTVTPGVLGKDGRYGWSSTLALSAEQWKKSLLVTCEANQGSQNPVINDAQPKLTVLPPSGVELKEGQTATLMCIAEHGFPSDWKLSWRVDGSSVSSGVTVTPGVLGKDGRYGWSSTLALSAEQWKKSLLVTCEANQGSQNPVSTTVRPNECL</sequence>
<evidence type="ECO:0000256" key="1">
    <source>
        <dbReference type="ARBA" id="ARBA00023319"/>
    </source>
</evidence>
<dbReference type="InterPro" id="IPR036179">
    <property type="entry name" value="Ig-like_dom_sf"/>
</dbReference>
<dbReference type="SUPFAM" id="SSF48726">
    <property type="entry name" value="Immunoglobulin"/>
    <property type="match status" value="3"/>
</dbReference>
<accession>A0ABD1KTZ7</accession>
<comment type="caution">
    <text evidence="4">The sequence shown here is derived from an EMBL/GenBank/DDBJ whole genome shotgun (WGS) entry which is preliminary data.</text>
</comment>
<keyword evidence="1" id="KW-0393">Immunoglobulin domain</keyword>
<dbReference type="SMART" id="SM00409">
    <property type="entry name" value="IG"/>
    <property type="match status" value="3"/>
</dbReference>
<reference evidence="4 5" key="1">
    <citation type="submission" date="2024-09" db="EMBL/GenBank/DDBJ databases">
        <title>A chromosome-level genome assembly of Gray's grenadier anchovy, Coilia grayii.</title>
        <authorList>
            <person name="Fu Z."/>
        </authorList>
    </citation>
    <scope>NUCLEOTIDE SEQUENCE [LARGE SCALE GENOMIC DNA]</scope>
    <source>
        <strain evidence="4">G4</strain>
        <tissue evidence="4">Muscle</tissue>
    </source>
</reference>
<feature type="domain" description="Ig-like" evidence="3">
    <location>
        <begin position="246"/>
        <end position="338"/>
    </location>
</feature>
<name>A0ABD1KTZ7_9TELE</name>
<evidence type="ECO:0000259" key="3">
    <source>
        <dbReference type="PROSITE" id="PS50835"/>
    </source>
</evidence>
<dbReference type="AlphaFoldDB" id="A0ABD1KTZ7"/>
<dbReference type="Pfam" id="PF07654">
    <property type="entry name" value="C1-set"/>
    <property type="match status" value="3"/>
</dbReference>
<evidence type="ECO:0000256" key="2">
    <source>
        <dbReference type="SAM" id="SignalP"/>
    </source>
</evidence>
<evidence type="ECO:0000313" key="5">
    <source>
        <dbReference type="Proteomes" id="UP001591681"/>
    </source>
</evidence>